<dbReference type="Proteomes" id="UP000237823">
    <property type="component" value="Unassembled WGS sequence"/>
</dbReference>
<dbReference type="AlphaFoldDB" id="A0A237YBV7"/>
<organism evidence="2">
    <name type="scientific">Acinetobacter baumannii</name>
    <dbReference type="NCBI Taxonomy" id="470"/>
    <lineage>
        <taxon>Bacteria</taxon>
        <taxon>Pseudomonadati</taxon>
        <taxon>Pseudomonadota</taxon>
        <taxon>Gammaproteobacteria</taxon>
        <taxon>Moraxellales</taxon>
        <taxon>Moraxellaceae</taxon>
        <taxon>Acinetobacter</taxon>
        <taxon>Acinetobacter calcoaceticus/baumannii complex</taxon>
    </lineage>
</organism>
<name>A0A237YBV7_ACIBA</name>
<feature type="transmembrane region" description="Helical" evidence="1">
    <location>
        <begin position="9"/>
        <end position="30"/>
    </location>
</feature>
<keyword evidence="1" id="KW-0472">Membrane</keyword>
<evidence type="ECO:0000313" key="3">
    <source>
        <dbReference type="EMBL" id="MDR8431028.1"/>
    </source>
</evidence>
<reference evidence="4 5" key="1">
    <citation type="submission" date="2017-04" db="EMBL/GenBank/DDBJ databases">
        <title>Comparison of Acinetobacter baumannii whole genome sequences from two major hospitals in Kuwait.</title>
        <authorList>
            <person name="Nasser K."/>
            <person name="Habibi N."/>
            <person name="Khan M.W."/>
            <person name="Purohit P."/>
            <person name="Al-Obaid I."/>
            <person name="Dhar R."/>
            <person name="Al-Fouzan W."/>
            <person name="Mustafa A.S."/>
        </authorList>
    </citation>
    <scope>NUCLEOTIDE SEQUENCE [LARGE SCALE GENOMIC DNA]</scope>
    <source>
        <strain evidence="4 5">KUFAR57</strain>
    </source>
</reference>
<accession>A0A237YBV7</accession>
<reference evidence="2" key="2">
    <citation type="submission" date="2019-07" db="EMBL/GenBank/DDBJ databases">
        <title>Biological characteristics of mucoid Acinetobacter baumannii from a general hospital in China.</title>
        <authorList>
            <person name="Hua X."/>
            <person name="Yu Y."/>
        </authorList>
    </citation>
    <scope>NUCLEOTIDE SEQUENCE [LARGE SCALE GENOMIC DNA]</scope>
    <source>
        <strain evidence="2">N41</strain>
        <strain evidence="3">N8</strain>
    </source>
</reference>
<keyword evidence="1" id="KW-1133">Transmembrane helix</keyword>
<dbReference type="EMBL" id="NEPB01000085">
    <property type="protein sequence ID" value="PRN28051.1"/>
    <property type="molecule type" value="Genomic_DNA"/>
</dbReference>
<keyword evidence="1" id="KW-0812">Transmembrane</keyword>
<dbReference type="RefSeq" id="WP_000947692.1">
    <property type="nucleotide sequence ID" value="NZ_AP024415.1"/>
</dbReference>
<gene>
    <name evidence="4" type="ORF">B9W25_19045</name>
    <name evidence="3" type="ORF">FPK63_07985</name>
    <name evidence="2" type="ORF">FPK87_04050</name>
</gene>
<proteinExistence type="predicted"/>
<dbReference type="KEGG" id="abw:BL01_11220"/>
<evidence type="ECO:0000313" key="4">
    <source>
        <dbReference type="EMBL" id="PRN28051.1"/>
    </source>
</evidence>
<protein>
    <submittedName>
        <fullName evidence="2">Uncharacterized protein</fullName>
    </submittedName>
</protein>
<dbReference type="EMBL" id="VMBB01000004">
    <property type="protein sequence ID" value="MDR8259652.1"/>
    <property type="molecule type" value="Genomic_DNA"/>
</dbReference>
<evidence type="ECO:0000313" key="2">
    <source>
        <dbReference type="EMBL" id="MDR8259652.1"/>
    </source>
</evidence>
<sequence length="89" mass="10844">MLSEKFYKIFSYIVISSITSSFFVLIESFFDSIVEVYKLENSSFRTFITFFVAFLTNFWFQDLFKERIREACLINFLTYRLNFEIFKSK</sequence>
<dbReference type="EMBL" id="VMAF01000008">
    <property type="protein sequence ID" value="MDR8431028.1"/>
    <property type="molecule type" value="Genomic_DNA"/>
</dbReference>
<feature type="transmembrane region" description="Helical" evidence="1">
    <location>
        <begin position="42"/>
        <end position="60"/>
    </location>
</feature>
<comment type="caution">
    <text evidence="2">The sequence shown here is derived from an EMBL/GenBank/DDBJ whole genome shotgun (WGS) entry which is preliminary data.</text>
</comment>
<evidence type="ECO:0000313" key="5">
    <source>
        <dbReference type="Proteomes" id="UP000237823"/>
    </source>
</evidence>
<evidence type="ECO:0000256" key="1">
    <source>
        <dbReference type="SAM" id="Phobius"/>
    </source>
</evidence>